<dbReference type="Proteomes" id="UP000198892">
    <property type="component" value="Unassembled WGS sequence"/>
</dbReference>
<dbReference type="GO" id="GO:0004852">
    <property type="term" value="F:uroporphyrinogen-III synthase activity"/>
    <property type="evidence" value="ECO:0007669"/>
    <property type="project" value="UniProtKB-UniRule"/>
</dbReference>
<dbReference type="PANTHER" id="PTHR38042:SF1">
    <property type="entry name" value="UROPORPHYRINOGEN-III SYNTHASE, CHLOROPLASTIC"/>
    <property type="match status" value="1"/>
</dbReference>
<evidence type="ECO:0000256" key="7">
    <source>
        <dbReference type="ARBA" id="ARBA00040167"/>
    </source>
</evidence>
<dbReference type="InterPro" id="IPR036108">
    <property type="entry name" value="4pyrrol_syn_uPrphyn_synt_sf"/>
</dbReference>
<feature type="domain" description="Tetrapyrrole biosynthesis uroporphyrinogen III synthase" evidence="10">
    <location>
        <begin position="20"/>
        <end position="246"/>
    </location>
</feature>
<keyword evidence="5 9" id="KW-0627">Porphyrin biosynthesis</keyword>
<protein>
    <recommendedName>
        <fullName evidence="7 9">Uroporphyrinogen-III synthase</fullName>
        <ecNumber evidence="3 9">4.2.1.75</ecNumber>
    </recommendedName>
</protein>
<dbReference type="RefSeq" id="WP_093337012.1">
    <property type="nucleotide sequence ID" value="NZ_FOXD01000009.1"/>
</dbReference>
<evidence type="ECO:0000256" key="8">
    <source>
        <dbReference type="ARBA" id="ARBA00048617"/>
    </source>
</evidence>
<comment type="catalytic activity">
    <reaction evidence="8 9">
        <text>hydroxymethylbilane = uroporphyrinogen III + H2O</text>
        <dbReference type="Rhea" id="RHEA:18965"/>
        <dbReference type="ChEBI" id="CHEBI:15377"/>
        <dbReference type="ChEBI" id="CHEBI:57308"/>
        <dbReference type="ChEBI" id="CHEBI:57845"/>
        <dbReference type="EC" id="4.2.1.75"/>
    </reaction>
</comment>
<evidence type="ECO:0000256" key="1">
    <source>
        <dbReference type="ARBA" id="ARBA00004772"/>
    </source>
</evidence>
<dbReference type="GO" id="GO:0006780">
    <property type="term" value="P:uroporphyrinogen III biosynthetic process"/>
    <property type="evidence" value="ECO:0007669"/>
    <property type="project" value="UniProtKB-UniRule"/>
</dbReference>
<evidence type="ECO:0000313" key="11">
    <source>
        <dbReference type="EMBL" id="SFP73554.1"/>
    </source>
</evidence>
<evidence type="ECO:0000256" key="5">
    <source>
        <dbReference type="ARBA" id="ARBA00023244"/>
    </source>
</evidence>
<dbReference type="InterPro" id="IPR039793">
    <property type="entry name" value="UROS/Hem4"/>
</dbReference>
<dbReference type="OrthoDB" id="9815856at2"/>
<dbReference type="EC" id="4.2.1.75" evidence="3 9"/>
<dbReference type="GO" id="GO:0008168">
    <property type="term" value="F:methyltransferase activity"/>
    <property type="evidence" value="ECO:0007669"/>
    <property type="project" value="UniProtKB-KW"/>
</dbReference>
<evidence type="ECO:0000256" key="4">
    <source>
        <dbReference type="ARBA" id="ARBA00023239"/>
    </source>
</evidence>
<gene>
    <name evidence="11" type="ORF">SAMN05518683_10970</name>
</gene>
<evidence type="ECO:0000256" key="2">
    <source>
        <dbReference type="ARBA" id="ARBA00008133"/>
    </source>
</evidence>
<keyword evidence="11" id="KW-0489">Methyltransferase</keyword>
<name>A0A1I5SRY4_9BACI</name>
<proteinExistence type="inferred from homology"/>
<dbReference type="CDD" id="cd06578">
    <property type="entry name" value="HemD"/>
    <property type="match status" value="1"/>
</dbReference>
<dbReference type="GO" id="GO:0006782">
    <property type="term" value="P:protoporphyrinogen IX biosynthetic process"/>
    <property type="evidence" value="ECO:0007669"/>
    <property type="project" value="UniProtKB-UniRule"/>
</dbReference>
<dbReference type="EMBL" id="FOXD01000009">
    <property type="protein sequence ID" value="SFP73554.1"/>
    <property type="molecule type" value="Genomic_DNA"/>
</dbReference>
<dbReference type="UniPathway" id="UPA00251">
    <property type="reaction ID" value="UER00320"/>
</dbReference>
<dbReference type="AlphaFoldDB" id="A0A1I5SRY4"/>
<evidence type="ECO:0000256" key="3">
    <source>
        <dbReference type="ARBA" id="ARBA00013109"/>
    </source>
</evidence>
<organism evidence="11 12">
    <name type="scientific">Salibacterium halotolerans</name>
    <dbReference type="NCBI Taxonomy" id="1884432"/>
    <lineage>
        <taxon>Bacteria</taxon>
        <taxon>Bacillati</taxon>
        <taxon>Bacillota</taxon>
        <taxon>Bacilli</taxon>
        <taxon>Bacillales</taxon>
        <taxon>Bacillaceae</taxon>
    </lineage>
</organism>
<comment type="similarity">
    <text evidence="2 9">Belongs to the uroporphyrinogen-III synthase family.</text>
</comment>
<evidence type="ECO:0000256" key="9">
    <source>
        <dbReference type="RuleBase" id="RU366031"/>
    </source>
</evidence>
<comment type="function">
    <text evidence="6 9">Catalyzes cyclization of the linear tetrapyrrole, hydroxymethylbilane, to the macrocyclic uroporphyrinogen III.</text>
</comment>
<keyword evidence="12" id="KW-1185">Reference proteome</keyword>
<dbReference type="STRING" id="1884432.SAMN05518683_10970"/>
<dbReference type="Pfam" id="PF02602">
    <property type="entry name" value="HEM4"/>
    <property type="match status" value="1"/>
</dbReference>
<dbReference type="SUPFAM" id="SSF69618">
    <property type="entry name" value="HemD-like"/>
    <property type="match status" value="1"/>
</dbReference>
<dbReference type="InterPro" id="IPR003754">
    <property type="entry name" value="4pyrrol_synth_uPrphyn_synth"/>
</dbReference>
<evidence type="ECO:0000313" key="12">
    <source>
        <dbReference type="Proteomes" id="UP000198892"/>
    </source>
</evidence>
<keyword evidence="4 9" id="KW-0456">Lyase</keyword>
<dbReference type="Gene3D" id="3.40.50.10090">
    <property type="match status" value="2"/>
</dbReference>
<keyword evidence="11" id="KW-0808">Transferase</keyword>
<sequence length="252" mass="27739">MTEPLTGRNVLVTRPPGQSDALKRLIEAEGGTALVLPMIETIRTEDWDPLKKRAAEKKWDWVIFTSANAAAYFSELLAEVPLSVPETCRTAAVGKKTAEAVRKRGWPNPLLPRVSDGDGLADLLQSRVRPGDSVLFPKSVRARSVIADVLQREGAYVHELPLYTTAAAYQNREQLLSWIQEGTIDLLTFTSPSAVKAFAHFVRNMPKKDWQGLDTVSIGSITDNEAAKHGFVSRRTAEPSTVEGIVRTLTAF</sequence>
<comment type="pathway">
    <text evidence="1 9">Porphyrin-containing compound metabolism; protoporphyrin-IX biosynthesis; coproporphyrinogen-III from 5-aminolevulinate: step 3/4.</text>
</comment>
<reference evidence="12" key="1">
    <citation type="submission" date="2016-10" db="EMBL/GenBank/DDBJ databases">
        <authorList>
            <person name="Varghese N."/>
            <person name="Submissions S."/>
        </authorList>
    </citation>
    <scope>NUCLEOTIDE SEQUENCE [LARGE SCALE GENOMIC DNA]</scope>
    <source>
        <strain evidence="12">S7</strain>
    </source>
</reference>
<evidence type="ECO:0000259" key="10">
    <source>
        <dbReference type="Pfam" id="PF02602"/>
    </source>
</evidence>
<accession>A0A1I5SRY4</accession>
<evidence type="ECO:0000256" key="6">
    <source>
        <dbReference type="ARBA" id="ARBA00037589"/>
    </source>
</evidence>
<dbReference type="GO" id="GO:0032259">
    <property type="term" value="P:methylation"/>
    <property type="evidence" value="ECO:0007669"/>
    <property type="project" value="UniProtKB-KW"/>
</dbReference>
<dbReference type="PANTHER" id="PTHR38042">
    <property type="entry name" value="UROPORPHYRINOGEN-III SYNTHASE, CHLOROPLASTIC"/>
    <property type="match status" value="1"/>
</dbReference>